<dbReference type="PANTHER" id="PTHR15464:SF1">
    <property type="entry name" value="TRANSCRIPTION FACTOR 19"/>
    <property type="match status" value="1"/>
</dbReference>
<dbReference type="InterPro" id="IPR000253">
    <property type="entry name" value="FHA_dom"/>
</dbReference>
<name>A0A8J4BK87_9CHLO</name>
<feature type="compositionally biased region" description="Low complexity" evidence="3">
    <location>
        <begin position="397"/>
        <end position="414"/>
    </location>
</feature>
<accession>A0A8J4BK87</accession>
<dbReference type="AlphaFoldDB" id="A0A8J4BK87"/>
<feature type="compositionally biased region" description="Low complexity" evidence="3">
    <location>
        <begin position="521"/>
        <end position="530"/>
    </location>
</feature>
<dbReference type="InterPro" id="IPR042803">
    <property type="entry name" value="TCF19"/>
</dbReference>
<keyword evidence="2" id="KW-0539">Nucleus</keyword>
<feature type="domain" description="FHA" evidence="4">
    <location>
        <begin position="41"/>
        <end position="111"/>
    </location>
</feature>
<feature type="region of interest" description="Disordered" evidence="3">
    <location>
        <begin position="397"/>
        <end position="481"/>
    </location>
</feature>
<dbReference type="GO" id="GO:0010468">
    <property type="term" value="P:regulation of gene expression"/>
    <property type="evidence" value="ECO:0007669"/>
    <property type="project" value="InterPro"/>
</dbReference>
<feature type="compositionally biased region" description="Polar residues" evidence="3">
    <location>
        <begin position="415"/>
        <end position="435"/>
    </location>
</feature>
<reference evidence="5" key="1">
    <citation type="journal article" date="2021" name="Proc. Natl. Acad. Sci. U.S.A.">
        <title>Three genomes in the algal genus Volvox reveal the fate of a haploid sex-determining region after a transition to homothallism.</title>
        <authorList>
            <person name="Yamamoto K."/>
            <person name="Hamaji T."/>
            <person name="Kawai-Toyooka H."/>
            <person name="Matsuzaki R."/>
            <person name="Takahashi F."/>
            <person name="Nishimura Y."/>
            <person name="Kawachi M."/>
            <person name="Noguchi H."/>
            <person name="Minakuchi Y."/>
            <person name="Umen J.G."/>
            <person name="Toyoda A."/>
            <person name="Nozaki H."/>
        </authorList>
    </citation>
    <scope>NUCLEOTIDE SEQUENCE</scope>
    <source>
        <strain evidence="5">NIES-3780</strain>
    </source>
</reference>
<keyword evidence="6" id="KW-1185">Reference proteome</keyword>
<dbReference type="InterPro" id="IPR008984">
    <property type="entry name" value="SMAD_FHA_dom_sf"/>
</dbReference>
<protein>
    <recommendedName>
        <fullName evidence="4">FHA domain-containing protein</fullName>
    </recommendedName>
</protein>
<dbReference type="SMART" id="SM00240">
    <property type="entry name" value="FHA"/>
    <property type="match status" value="1"/>
</dbReference>
<sequence>MDPRRRVRERRARSAWGYLKRCREGDDRPAAPPISLIRDLILFGRGIEPPPKAAQSLIGTPSPFQWISTEDERVSRMHASITAHWEPNRWRPLVSIADHSRNGTFLNGAPLRQGRPIALSNGDRISLVLSVNPLCEVSYKYEEASLVALTAVDRSSSGLQQPHPSEDSAALSPSTRGHAREGADGRQNTVPSSSSLPLAATAASAPLVRPDKGSTAAVSSPPSRPPPPLVHPRSPDRRRLSRDKGSLNGSSSGGIGTNAAKSARRRPRCVPPTEPLRGSANGGNGGDGRLHVSGYASPGKYDSEYDTDNTVLSPTSTPRRRRPSALEFMTISPMSSVADAQVPVAVNRAPGAAAAAGAVASPHGSASTSAINTTGMQDVFATAAVEAAAALVVAATAQDSPPLSPGTSLPPGSSRSIPQEQLVPSWSERTPSQPAASVLVSDVRPFGQSRGLDPPGTSAPSPPSPSRTHMPRDEAVQEQPPVRLHAAPSLAADIAGVTTGRSSTTTGPNPDSHTGGGGAGSSTSRSGRPSKMLHARTESSLPLAPAVAAAGVPLPSLEKGPQQGSPSTVAAATRGMDAPGAVAAKLAAALAAEPQRGRRRVAIDATGSGGGGADAGNGAANSSGSSDSESLQQEFSFSTPLRPQTWIPPPPTPPPSFSGDNATAAAVAMYGYEGVESVGSNGGVVFSSGGSSNIKECVTRPRPDSGYPALLNKGHCGGGAAAAAATMSVAASGGRNHHVRTNSSSSGEAMPVDDGPSFSWSVAAPRAPVFSSNGSSLSPDCSPESHKDITMPNAEMVLRDRQQCRRYTMYGESMETPSPYSLQSESHMRQGQEVAAVPRGLAYGEGTSSSRSAVVGMNHWIEGSAASPNPAFLASGTSFGAHGVNSSCPYMPYTPITQLGSYLDSHLSYSELEPPRNQHNVDFGAGSVCGSNC</sequence>
<evidence type="ECO:0000256" key="3">
    <source>
        <dbReference type="SAM" id="MobiDB-lite"/>
    </source>
</evidence>
<feature type="compositionally biased region" description="Basic and acidic residues" evidence="3">
    <location>
        <begin position="233"/>
        <end position="245"/>
    </location>
</feature>
<dbReference type="PROSITE" id="PS50006">
    <property type="entry name" value="FHA_DOMAIN"/>
    <property type="match status" value="1"/>
</dbReference>
<dbReference type="GO" id="GO:0005634">
    <property type="term" value="C:nucleus"/>
    <property type="evidence" value="ECO:0007669"/>
    <property type="project" value="UniProtKB-SubCell"/>
</dbReference>
<comment type="subcellular location">
    <subcellularLocation>
        <location evidence="1">Nucleus</location>
    </subcellularLocation>
</comment>
<evidence type="ECO:0000256" key="1">
    <source>
        <dbReference type="ARBA" id="ARBA00004123"/>
    </source>
</evidence>
<dbReference type="SUPFAM" id="SSF49879">
    <property type="entry name" value="SMAD/FHA domain"/>
    <property type="match status" value="1"/>
</dbReference>
<feature type="compositionally biased region" description="Low complexity" evidence="3">
    <location>
        <begin position="498"/>
        <end position="507"/>
    </location>
</feature>
<feature type="region of interest" description="Disordered" evidence="3">
    <location>
        <begin position="594"/>
        <end position="660"/>
    </location>
</feature>
<gene>
    <name evidence="5" type="ORF">Vafri_17074</name>
</gene>
<dbReference type="Gene3D" id="2.60.200.20">
    <property type="match status" value="1"/>
</dbReference>
<dbReference type="Pfam" id="PF00498">
    <property type="entry name" value="FHA"/>
    <property type="match status" value="1"/>
</dbReference>
<feature type="compositionally biased region" description="Low complexity" evidence="3">
    <location>
        <begin position="191"/>
        <end position="207"/>
    </location>
</feature>
<dbReference type="EMBL" id="BNCO01000054">
    <property type="protein sequence ID" value="GIL62857.1"/>
    <property type="molecule type" value="Genomic_DNA"/>
</dbReference>
<comment type="caution">
    <text evidence="5">The sequence shown here is derived from an EMBL/GenBank/DDBJ whole genome shotgun (WGS) entry which is preliminary data.</text>
</comment>
<proteinExistence type="predicted"/>
<evidence type="ECO:0000256" key="2">
    <source>
        <dbReference type="ARBA" id="ARBA00023242"/>
    </source>
</evidence>
<evidence type="ECO:0000259" key="4">
    <source>
        <dbReference type="PROSITE" id="PS50006"/>
    </source>
</evidence>
<feature type="region of interest" description="Disordered" evidence="3">
    <location>
        <begin position="498"/>
        <end position="539"/>
    </location>
</feature>
<feature type="compositionally biased region" description="Pro residues" evidence="3">
    <location>
        <begin position="646"/>
        <end position="656"/>
    </location>
</feature>
<feature type="compositionally biased region" description="Polar residues" evidence="3">
    <location>
        <begin position="629"/>
        <end position="638"/>
    </location>
</feature>
<evidence type="ECO:0000313" key="5">
    <source>
        <dbReference type="EMBL" id="GIL62857.1"/>
    </source>
</evidence>
<feature type="non-terminal residue" evidence="5">
    <location>
        <position position="1"/>
    </location>
</feature>
<dbReference type="Proteomes" id="UP000747399">
    <property type="component" value="Unassembled WGS sequence"/>
</dbReference>
<evidence type="ECO:0000313" key="6">
    <source>
        <dbReference type="Proteomes" id="UP000747399"/>
    </source>
</evidence>
<feature type="compositionally biased region" description="Low complexity" evidence="3">
    <location>
        <begin position="616"/>
        <end position="628"/>
    </location>
</feature>
<dbReference type="PANTHER" id="PTHR15464">
    <property type="entry name" value="TRANSCRIPTION FACTOR 19"/>
    <property type="match status" value="1"/>
</dbReference>
<feature type="region of interest" description="Disordered" evidence="3">
    <location>
        <begin position="156"/>
        <end position="324"/>
    </location>
</feature>
<organism evidence="5 6">
    <name type="scientific">Volvox africanus</name>
    <dbReference type="NCBI Taxonomy" id="51714"/>
    <lineage>
        <taxon>Eukaryota</taxon>
        <taxon>Viridiplantae</taxon>
        <taxon>Chlorophyta</taxon>
        <taxon>core chlorophytes</taxon>
        <taxon>Chlorophyceae</taxon>
        <taxon>CS clade</taxon>
        <taxon>Chlamydomonadales</taxon>
        <taxon>Volvocaceae</taxon>
        <taxon>Volvox</taxon>
    </lineage>
</organism>